<keyword evidence="4" id="KW-1185">Reference proteome</keyword>
<dbReference type="CDD" id="cd16359">
    <property type="entry name" value="VOC_BsCatE_like_C"/>
    <property type="match status" value="1"/>
</dbReference>
<feature type="domain" description="VOC" evidence="2">
    <location>
        <begin position="10"/>
        <end position="128"/>
    </location>
</feature>
<dbReference type="PROSITE" id="PS00934">
    <property type="entry name" value="GLYOXALASE_I_1"/>
    <property type="match status" value="1"/>
</dbReference>
<evidence type="ECO:0000313" key="4">
    <source>
        <dbReference type="Proteomes" id="UP000673394"/>
    </source>
</evidence>
<proteinExistence type="predicted"/>
<organism evidence="3 4">
    <name type="scientific">Paenibacillus lignilyticus</name>
    <dbReference type="NCBI Taxonomy" id="1172615"/>
    <lineage>
        <taxon>Bacteria</taxon>
        <taxon>Bacillati</taxon>
        <taxon>Bacillota</taxon>
        <taxon>Bacilli</taxon>
        <taxon>Bacillales</taxon>
        <taxon>Paenibacillaceae</taxon>
        <taxon>Paenibacillus</taxon>
    </lineage>
</organism>
<comment type="caution">
    <text evidence="3">The sequence shown here is derived from an EMBL/GenBank/DDBJ whole genome shotgun (WGS) entry which is preliminary data.</text>
</comment>
<dbReference type="RefSeq" id="WP_210660495.1">
    <property type="nucleotide sequence ID" value="NZ_JAGKSP010000007.1"/>
</dbReference>
<feature type="domain" description="VOC" evidence="2">
    <location>
        <begin position="171"/>
        <end position="291"/>
    </location>
</feature>
<dbReference type="PROSITE" id="PS51819">
    <property type="entry name" value="VOC"/>
    <property type="match status" value="2"/>
</dbReference>
<evidence type="ECO:0000256" key="1">
    <source>
        <dbReference type="ARBA" id="ARBA00022723"/>
    </source>
</evidence>
<accession>A0ABS5CFN5</accession>
<dbReference type="PANTHER" id="PTHR43279">
    <property type="entry name" value="CATECHOL-2,3-DIOXYGENASE"/>
    <property type="match status" value="1"/>
</dbReference>
<evidence type="ECO:0000259" key="2">
    <source>
        <dbReference type="PROSITE" id="PS51819"/>
    </source>
</evidence>
<name>A0ABS5CFN5_9BACL</name>
<dbReference type="SUPFAM" id="SSF54593">
    <property type="entry name" value="Glyoxalase/Bleomycin resistance protein/Dihydroxybiphenyl dioxygenase"/>
    <property type="match status" value="2"/>
</dbReference>
<dbReference type="InterPro" id="IPR037523">
    <property type="entry name" value="VOC_core"/>
</dbReference>
<dbReference type="Proteomes" id="UP000673394">
    <property type="component" value="Unassembled WGS sequence"/>
</dbReference>
<sequence>MSFVIDAAARIGMVYLRVSNMERSLAFYREVIGLRVLSQGEGTAELGVQDSSAPLLHLREIPHAVPRPRRSGAGLYHYALLVPDRKSLGLALRNLIASGIHIGQADHFVSEALYIADPDNNGIEIYRDRPREEWERDEKGHYVMGLDPIDWEGLLAEAGDTPWSGLPVGTTVGHIHLHVSELPTAEHFYNDVLGFELVAQMADSALFIAAGGYHHHIGLNVWAGIGAELTPENAPGLDYFEIVLPTEVAQMALFSRLQAASVPLQTNRGTVIVRDPSGIEIHLIVQSQAPH</sequence>
<dbReference type="PANTHER" id="PTHR43279:SF1">
    <property type="entry name" value="CATECHOL-2,3-DIOXYGENASE"/>
    <property type="match status" value="1"/>
</dbReference>
<gene>
    <name evidence="3" type="ORF">I8J30_18395</name>
</gene>
<reference evidence="3 4" key="1">
    <citation type="submission" date="2021-04" db="EMBL/GenBank/DDBJ databases">
        <title>Paenibacillus sp. DLE-14 whole genome sequence.</title>
        <authorList>
            <person name="Ham Y.J."/>
        </authorList>
    </citation>
    <scope>NUCLEOTIDE SEQUENCE [LARGE SCALE GENOMIC DNA]</scope>
    <source>
        <strain evidence="3 4">DLE-14</strain>
    </source>
</reference>
<dbReference type="InterPro" id="IPR018146">
    <property type="entry name" value="Glyoxalase_1_CS"/>
</dbReference>
<dbReference type="Gene3D" id="3.10.180.10">
    <property type="entry name" value="2,3-Dihydroxybiphenyl 1,2-Dioxygenase, domain 1"/>
    <property type="match status" value="2"/>
</dbReference>
<dbReference type="InterPro" id="IPR029068">
    <property type="entry name" value="Glyas_Bleomycin-R_OHBP_Dase"/>
</dbReference>
<evidence type="ECO:0000313" key="3">
    <source>
        <dbReference type="EMBL" id="MBP3964692.1"/>
    </source>
</evidence>
<dbReference type="EMBL" id="JAGKSP010000007">
    <property type="protein sequence ID" value="MBP3964692.1"/>
    <property type="molecule type" value="Genomic_DNA"/>
</dbReference>
<dbReference type="InterPro" id="IPR004360">
    <property type="entry name" value="Glyas_Fos-R_dOase_dom"/>
</dbReference>
<protein>
    <submittedName>
        <fullName evidence="3">VOC family protein</fullName>
    </submittedName>
</protein>
<dbReference type="Pfam" id="PF00903">
    <property type="entry name" value="Glyoxalase"/>
    <property type="match status" value="2"/>
</dbReference>
<keyword evidence="1" id="KW-0479">Metal-binding</keyword>